<evidence type="ECO:0000313" key="4">
    <source>
        <dbReference type="Proteomes" id="UP000198623"/>
    </source>
</evidence>
<keyword evidence="1" id="KW-1133">Transmembrane helix</keyword>
<organism evidence="3 4">
    <name type="scientific">Neptunomonas qingdaonensis</name>
    <dbReference type="NCBI Taxonomy" id="1045558"/>
    <lineage>
        <taxon>Bacteria</taxon>
        <taxon>Pseudomonadati</taxon>
        <taxon>Pseudomonadota</taxon>
        <taxon>Gammaproteobacteria</taxon>
        <taxon>Oceanospirillales</taxon>
        <taxon>Oceanospirillaceae</taxon>
        <taxon>Neptunomonas</taxon>
    </lineage>
</organism>
<dbReference type="InterPro" id="IPR008972">
    <property type="entry name" value="Cupredoxin"/>
</dbReference>
<keyword evidence="1" id="KW-0812">Transmembrane</keyword>
<gene>
    <name evidence="3" type="ORF">SAMN05216175_10847</name>
</gene>
<dbReference type="STRING" id="1045558.SAMN05216175_10847"/>
<dbReference type="Pfam" id="PF13473">
    <property type="entry name" value="Cupredoxin_1"/>
    <property type="match status" value="1"/>
</dbReference>
<evidence type="ECO:0000259" key="2">
    <source>
        <dbReference type="Pfam" id="PF13473"/>
    </source>
</evidence>
<feature type="domain" description="EfeO-type cupredoxin-like" evidence="2">
    <location>
        <begin position="12"/>
        <end position="114"/>
    </location>
</feature>
<accession>A0A1I2SQ14</accession>
<feature type="transmembrane region" description="Helical" evidence="1">
    <location>
        <begin position="6"/>
        <end position="22"/>
    </location>
</feature>
<dbReference type="Gene3D" id="2.60.40.420">
    <property type="entry name" value="Cupredoxins - blue copper proteins"/>
    <property type="match status" value="1"/>
</dbReference>
<name>A0A1I2SQ14_9GAMM</name>
<dbReference type="RefSeq" id="WP_090728440.1">
    <property type="nucleotide sequence ID" value="NZ_FOOU01000008.1"/>
</dbReference>
<dbReference type="InterPro" id="IPR028096">
    <property type="entry name" value="EfeO_Cupredoxin"/>
</dbReference>
<evidence type="ECO:0000313" key="3">
    <source>
        <dbReference type="EMBL" id="SFG53047.1"/>
    </source>
</evidence>
<protein>
    <submittedName>
        <fullName evidence="3">Cupredoxin-like domain-containing protein</fullName>
    </submittedName>
</protein>
<keyword evidence="4" id="KW-1185">Reference proteome</keyword>
<reference evidence="4" key="1">
    <citation type="submission" date="2016-10" db="EMBL/GenBank/DDBJ databases">
        <authorList>
            <person name="Varghese N."/>
            <person name="Submissions S."/>
        </authorList>
    </citation>
    <scope>NUCLEOTIDE SEQUENCE [LARGE SCALE GENOMIC DNA]</scope>
    <source>
        <strain evidence="4">CGMCC 1.10971</strain>
    </source>
</reference>
<dbReference type="EMBL" id="FOOU01000008">
    <property type="protein sequence ID" value="SFG53047.1"/>
    <property type="molecule type" value="Genomic_DNA"/>
</dbReference>
<sequence length="117" mass="13160">MLLINISGVLLIALIVWWFWLYKPQEIEVTNNKMVIRIENGVYSPAHIKVKADKAAVLTFIRTDSSPCSATLLIPGLEMSQEIPLNKETVITLPPLAAGEYPFHCSMQMYRGVIKSE</sequence>
<evidence type="ECO:0000256" key="1">
    <source>
        <dbReference type="SAM" id="Phobius"/>
    </source>
</evidence>
<dbReference type="SUPFAM" id="SSF49503">
    <property type="entry name" value="Cupredoxins"/>
    <property type="match status" value="1"/>
</dbReference>
<dbReference type="AlphaFoldDB" id="A0A1I2SQ14"/>
<dbReference type="Proteomes" id="UP000198623">
    <property type="component" value="Unassembled WGS sequence"/>
</dbReference>
<keyword evidence="1" id="KW-0472">Membrane</keyword>
<proteinExistence type="predicted"/>
<dbReference type="OrthoDB" id="9800141at2"/>